<proteinExistence type="predicted"/>
<dbReference type="RefSeq" id="WP_114043928.1">
    <property type="nucleotide sequence ID" value="NZ_CP025198.1"/>
</dbReference>
<keyword evidence="1" id="KW-1133">Transmembrane helix</keyword>
<evidence type="ECO:0000256" key="1">
    <source>
        <dbReference type="SAM" id="Phobius"/>
    </source>
</evidence>
<evidence type="ECO:0000313" key="3">
    <source>
        <dbReference type="Proteomes" id="UP000251995"/>
    </source>
</evidence>
<dbReference type="KEGG" id="acij:JS278_00628"/>
<protein>
    <submittedName>
        <fullName evidence="2">Uncharacterized protein</fullName>
    </submittedName>
</protein>
<feature type="transmembrane region" description="Helical" evidence="1">
    <location>
        <begin position="12"/>
        <end position="34"/>
    </location>
</feature>
<keyword evidence="1" id="KW-0472">Membrane</keyword>
<reference evidence="2 3" key="1">
    <citation type="submission" date="2017-12" db="EMBL/GenBank/DDBJ databases">
        <title>The whole genome sequence of the Acidipropionibacterium virtanenii sp. nov. type strain JS278.</title>
        <authorList>
            <person name="Laine P."/>
            <person name="Deptula P."/>
            <person name="Varmanen P."/>
            <person name="Auvinen P."/>
        </authorList>
    </citation>
    <scope>NUCLEOTIDE SEQUENCE [LARGE SCALE GENOMIC DNA]</scope>
    <source>
        <strain evidence="2 3">JS278</strain>
    </source>
</reference>
<dbReference type="OrthoDB" id="9944354at2"/>
<keyword evidence="1" id="KW-0812">Transmembrane</keyword>
<dbReference type="Proteomes" id="UP000251995">
    <property type="component" value="Chromosome"/>
</dbReference>
<dbReference type="AlphaFoldDB" id="A0A344URC1"/>
<accession>A0A344URC1</accession>
<evidence type="ECO:0000313" key="2">
    <source>
        <dbReference type="EMBL" id="AXE37819.1"/>
    </source>
</evidence>
<organism evidence="2 3">
    <name type="scientific">Acidipropionibacterium virtanenii</name>
    <dbReference type="NCBI Taxonomy" id="2057246"/>
    <lineage>
        <taxon>Bacteria</taxon>
        <taxon>Bacillati</taxon>
        <taxon>Actinomycetota</taxon>
        <taxon>Actinomycetes</taxon>
        <taxon>Propionibacteriales</taxon>
        <taxon>Propionibacteriaceae</taxon>
        <taxon>Acidipropionibacterium</taxon>
    </lineage>
</organism>
<keyword evidence="3" id="KW-1185">Reference proteome</keyword>
<gene>
    <name evidence="2" type="ORF">JS278_00628</name>
</gene>
<sequence>MDWADSGAWYVAVAWAIALIALIALAAVALVQWWRRPRVKWSLTGQAMLEQRPTPASGIDSGADQGQGSGGGWLSVRADLVLANVGTGPAYGVETVRCPGAGEQPVTVFEAVSLLPGQAIRISLRVPDEEHWESCWIRPQSRLNRHRFEAGRRRYPKIPVADALAEADDPQATHFRL</sequence>
<dbReference type="EMBL" id="CP025198">
    <property type="protein sequence ID" value="AXE37819.1"/>
    <property type="molecule type" value="Genomic_DNA"/>
</dbReference>
<name>A0A344URC1_9ACTN</name>